<keyword evidence="2" id="KW-1185">Reference proteome</keyword>
<dbReference type="AlphaFoldDB" id="A0A9P6TZ49"/>
<name>A0A9P6TZ49_9FUNG</name>
<reference evidence="1" key="1">
    <citation type="journal article" date="2020" name="Fungal Divers.">
        <title>Resolving the Mortierellaceae phylogeny through synthesis of multi-gene phylogenetics and phylogenomics.</title>
        <authorList>
            <person name="Vandepol N."/>
            <person name="Liber J."/>
            <person name="Desiro A."/>
            <person name="Na H."/>
            <person name="Kennedy M."/>
            <person name="Barry K."/>
            <person name="Grigoriev I.V."/>
            <person name="Miller A.N."/>
            <person name="O'Donnell K."/>
            <person name="Stajich J.E."/>
            <person name="Bonito G."/>
        </authorList>
    </citation>
    <scope>NUCLEOTIDE SEQUENCE</scope>
    <source>
        <strain evidence="1">BC1065</strain>
    </source>
</reference>
<evidence type="ECO:0000313" key="1">
    <source>
        <dbReference type="EMBL" id="KAG0253461.1"/>
    </source>
</evidence>
<dbReference type="EMBL" id="JAAAJB010000579">
    <property type="protein sequence ID" value="KAG0253461.1"/>
    <property type="molecule type" value="Genomic_DNA"/>
</dbReference>
<accession>A0A9P6TZ49</accession>
<gene>
    <name evidence="1" type="ORF">DFQ27_007379</name>
</gene>
<organism evidence="1 2">
    <name type="scientific">Actinomortierella ambigua</name>
    <dbReference type="NCBI Taxonomy" id="1343610"/>
    <lineage>
        <taxon>Eukaryota</taxon>
        <taxon>Fungi</taxon>
        <taxon>Fungi incertae sedis</taxon>
        <taxon>Mucoromycota</taxon>
        <taxon>Mortierellomycotina</taxon>
        <taxon>Mortierellomycetes</taxon>
        <taxon>Mortierellales</taxon>
        <taxon>Mortierellaceae</taxon>
        <taxon>Actinomortierella</taxon>
    </lineage>
</organism>
<dbReference type="Proteomes" id="UP000807716">
    <property type="component" value="Unassembled WGS sequence"/>
</dbReference>
<evidence type="ECO:0000313" key="2">
    <source>
        <dbReference type="Proteomes" id="UP000807716"/>
    </source>
</evidence>
<comment type="caution">
    <text evidence="1">The sequence shown here is derived from an EMBL/GenBank/DDBJ whole genome shotgun (WGS) entry which is preliminary data.</text>
</comment>
<protein>
    <submittedName>
        <fullName evidence="1">Uncharacterized protein</fullName>
    </submittedName>
</protein>
<proteinExistence type="predicted"/>
<sequence>MTTSRTILAREGAVEDEGDWMPDYFFDSDYEEAVKSGPVLFHAALEQRRQNVITVVDSDPWIYTEYSTIHVPGHTAIQVETVVDPDHTKVIESTVVLPPPRPAPTTIVSEIETTVIQDVTVTTPYHSIETVIISIPVTETEVETIEVDKLLGSMEAVPVYHVAGASAAQRATAVKFKDSICRIFRTRCAAECVNKNFVPIRENICYKANFELFYSFACRCGSGSSATSSEYDDSGAYDQSLSFSNRIFLDTIAQATEENTGPDGVLS</sequence>